<dbReference type="AlphaFoldDB" id="A0A1G4MDH8"/>
<dbReference type="InterPro" id="IPR000182">
    <property type="entry name" value="GNAT_dom"/>
</dbReference>
<dbReference type="PROSITE" id="PS51186">
    <property type="entry name" value="GNAT"/>
    <property type="match status" value="1"/>
</dbReference>
<proteinExistence type="inferred from homology"/>
<evidence type="ECO:0000256" key="2">
    <source>
        <dbReference type="ARBA" id="ARBA00022679"/>
    </source>
</evidence>
<protein>
    <submittedName>
        <fullName evidence="5">LAFE_0E10176g1_1</fullName>
    </submittedName>
</protein>
<dbReference type="InterPro" id="IPR051016">
    <property type="entry name" value="Diverse_Substrate_AcTransf"/>
</dbReference>
<comment type="similarity">
    <text evidence="1">Belongs to the acetyltransferase family. GNAT subfamily.</text>
</comment>
<dbReference type="CDD" id="cd04301">
    <property type="entry name" value="NAT_SF"/>
    <property type="match status" value="1"/>
</dbReference>
<dbReference type="FunFam" id="3.40.630.30:FF:000066">
    <property type="entry name" value="Histone acetyltransferase"/>
    <property type="match status" value="1"/>
</dbReference>
<dbReference type="GO" id="GO:0005737">
    <property type="term" value="C:cytoplasm"/>
    <property type="evidence" value="ECO:0007669"/>
    <property type="project" value="TreeGrafter"/>
</dbReference>
<dbReference type="PANTHER" id="PTHR10545:SF29">
    <property type="entry name" value="GH14572P-RELATED"/>
    <property type="match status" value="1"/>
</dbReference>
<dbReference type="Gene3D" id="3.40.630.30">
    <property type="match status" value="1"/>
</dbReference>
<keyword evidence="6" id="KW-1185">Reference proteome</keyword>
<gene>
    <name evidence="5" type="ORF">LAFE_0E10176G</name>
</gene>
<evidence type="ECO:0000259" key="4">
    <source>
        <dbReference type="PROSITE" id="PS51186"/>
    </source>
</evidence>
<sequence length="150" mass="17770">MEVIVRPITAKDKEQWTRLWKLYQAFYHVSLSDEIGDSTFTRCLDPDVKMWAALAISPITNEPIGMVNYFSHIQTWDVKDKILLNDLYVDEEARIKGAGKKLIQYVYDHADKLQTPHVYWNTDHFNHRAQLLYTKIGYKTDKVQYRRKGF</sequence>
<dbReference type="EMBL" id="LT598488">
    <property type="protein sequence ID" value="SCW01920.1"/>
    <property type="molecule type" value="Genomic_DNA"/>
</dbReference>
<dbReference type="Pfam" id="PF00583">
    <property type="entry name" value="Acetyltransf_1"/>
    <property type="match status" value="1"/>
</dbReference>
<feature type="domain" description="N-acetyltransferase" evidence="4">
    <location>
        <begin position="3"/>
        <end position="150"/>
    </location>
</feature>
<name>A0A1G4MDH8_LACFM</name>
<evidence type="ECO:0000256" key="3">
    <source>
        <dbReference type="ARBA" id="ARBA00023315"/>
    </source>
</evidence>
<keyword evidence="2" id="KW-0808">Transferase</keyword>
<evidence type="ECO:0000313" key="6">
    <source>
        <dbReference type="Proteomes" id="UP000190831"/>
    </source>
</evidence>
<evidence type="ECO:0000313" key="5">
    <source>
        <dbReference type="EMBL" id="SCW01920.1"/>
    </source>
</evidence>
<dbReference type="OrthoDB" id="7305308at2759"/>
<dbReference type="InterPro" id="IPR016181">
    <property type="entry name" value="Acyl_CoA_acyltransferase"/>
</dbReference>
<dbReference type="Proteomes" id="UP000190831">
    <property type="component" value="Chromosome E"/>
</dbReference>
<accession>A0A1G4MDH8</accession>
<evidence type="ECO:0000256" key="1">
    <source>
        <dbReference type="ARBA" id="ARBA00009342"/>
    </source>
</evidence>
<reference evidence="6" key="1">
    <citation type="submission" date="2016-03" db="EMBL/GenBank/DDBJ databases">
        <authorList>
            <person name="Devillers H."/>
        </authorList>
    </citation>
    <scope>NUCLEOTIDE SEQUENCE [LARGE SCALE GENOMIC DNA]</scope>
</reference>
<organism evidence="5 6">
    <name type="scientific">Lachancea fermentati</name>
    <name type="common">Zygosaccharomyces fermentati</name>
    <dbReference type="NCBI Taxonomy" id="4955"/>
    <lineage>
        <taxon>Eukaryota</taxon>
        <taxon>Fungi</taxon>
        <taxon>Dikarya</taxon>
        <taxon>Ascomycota</taxon>
        <taxon>Saccharomycotina</taxon>
        <taxon>Saccharomycetes</taxon>
        <taxon>Saccharomycetales</taxon>
        <taxon>Saccharomycetaceae</taxon>
        <taxon>Lachancea</taxon>
    </lineage>
</organism>
<dbReference type="OMA" id="DGHIRYR"/>
<dbReference type="STRING" id="4955.A0A1G4MDH8"/>
<keyword evidence="3" id="KW-0012">Acyltransferase</keyword>
<dbReference type="PANTHER" id="PTHR10545">
    <property type="entry name" value="DIAMINE N-ACETYLTRANSFERASE"/>
    <property type="match status" value="1"/>
</dbReference>
<dbReference type="SUPFAM" id="SSF55729">
    <property type="entry name" value="Acyl-CoA N-acyltransferases (Nat)"/>
    <property type="match status" value="1"/>
</dbReference>
<dbReference type="GO" id="GO:0008080">
    <property type="term" value="F:N-acetyltransferase activity"/>
    <property type="evidence" value="ECO:0007669"/>
    <property type="project" value="TreeGrafter"/>
</dbReference>